<protein>
    <submittedName>
        <fullName evidence="4">Transcriptional regulator</fullName>
    </submittedName>
</protein>
<name>A0A1L8RC66_9ENTE</name>
<dbReference type="RefSeq" id="WP_067396229.1">
    <property type="nucleotide sequence ID" value="NZ_JXKH01000011.1"/>
</dbReference>
<dbReference type="Pfam" id="PF02829">
    <property type="entry name" value="3H"/>
    <property type="match status" value="1"/>
</dbReference>
<dbReference type="Gene3D" id="1.10.10.10">
    <property type="entry name" value="Winged helix-like DNA-binding domain superfamily/Winged helix DNA-binding domain"/>
    <property type="match status" value="1"/>
</dbReference>
<dbReference type="InterPro" id="IPR036388">
    <property type="entry name" value="WH-like_DNA-bd_sf"/>
</dbReference>
<sequence length="171" mass="18453">MEGQIRRNEILAHLQVADKPVSASRLAKKYGVSRQIIVGDVALLRAGGADIQATARGYQLAQTLSGFVGKIVCQHDAAMTRQELLMIVAGGGEIIDVIVEHPLYGELVGGLHIQTPTEVADFVTAYEKSQASLLSALTEGIHMHTIRCQDQTTFENIKTALAEAGILYQNN</sequence>
<keyword evidence="1" id="KW-0479">Metal-binding</keyword>
<feature type="domain" description="Helix-turn-helix type 11" evidence="3">
    <location>
        <begin position="6"/>
        <end position="59"/>
    </location>
</feature>
<feature type="domain" description="3H" evidence="2">
    <location>
        <begin position="71"/>
        <end position="167"/>
    </location>
</feature>
<feature type="binding site" evidence="1">
    <location>
        <position position="83"/>
    </location>
    <ligand>
        <name>Ni(2+)</name>
        <dbReference type="ChEBI" id="CHEBI:49786"/>
    </ligand>
</feature>
<dbReference type="SUPFAM" id="SSF46785">
    <property type="entry name" value="Winged helix' DNA-binding domain"/>
    <property type="match status" value="1"/>
</dbReference>
<evidence type="ECO:0000313" key="5">
    <source>
        <dbReference type="Proteomes" id="UP000181884"/>
    </source>
</evidence>
<dbReference type="PANTHER" id="PTHR40068:SF1">
    <property type="entry name" value="TRANSCRIPTION REPRESSOR NIAR-RELATED"/>
    <property type="match status" value="1"/>
</dbReference>
<comment type="caution">
    <text evidence="4">The sequence shown here is derived from an EMBL/GenBank/DDBJ whole genome shotgun (WGS) entry which is preliminary data.</text>
</comment>
<dbReference type="Pfam" id="PF08279">
    <property type="entry name" value="HTH_11"/>
    <property type="match status" value="1"/>
</dbReference>
<dbReference type="GO" id="GO:0046872">
    <property type="term" value="F:metal ion binding"/>
    <property type="evidence" value="ECO:0007669"/>
    <property type="project" value="UniProtKB-KW"/>
</dbReference>
<reference evidence="4 5" key="1">
    <citation type="submission" date="2014-12" db="EMBL/GenBank/DDBJ databases">
        <title>Draft genome sequences of 29 type strains of Enterococci.</title>
        <authorList>
            <person name="Zhong Z."/>
            <person name="Sun Z."/>
            <person name="Liu W."/>
            <person name="Zhang W."/>
            <person name="Zhang H."/>
        </authorList>
    </citation>
    <scope>NUCLEOTIDE SEQUENCE [LARGE SCALE GENOMIC DNA]</scope>
    <source>
        <strain evidence="4 5">DSM 17029</strain>
    </source>
</reference>
<dbReference type="EMBL" id="JXKH01000011">
    <property type="protein sequence ID" value="OJG17336.1"/>
    <property type="molecule type" value="Genomic_DNA"/>
</dbReference>
<feature type="binding site" evidence="1">
    <location>
        <position position="75"/>
    </location>
    <ligand>
        <name>Ni(2+)</name>
        <dbReference type="ChEBI" id="CHEBI:49786"/>
    </ligand>
</feature>
<feature type="binding site" evidence="1">
    <location>
        <position position="144"/>
    </location>
    <ligand>
        <name>Ni(2+)</name>
        <dbReference type="ChEBI" id="CHEBI:49786"/>
    </ligand>
</feature>
<dbReference type="Proteomes" id="UP000181884">
    <property type="component" value="Unassembled WGS sequence"/>
</dbReference>
<gene>
    <name evidence="4" type="ORF">RU97_GL000624</name>
</gene>
<keyword evidence="1" id="KW-0533">Nickel</keyword>
<dbReference type="InterPro" id="IPR026043">
    <property type="entry name" value="NadR"/>
</dbReference>
<dbReference type="PIRSF" id="PIRSF037847">
    <property type="entry name" value="NiaR"/>
    <property type="match status" value="1"/>
</dbReference>
<dbReference type="STRING" id="214095.RU97_GL000624"/>
<organism evidence="4 5">
    <name type="scientific">Enterococcus canis</name>
    <dbReference type="NCBI Taxonomy" id="214095"/>
    <lineage>
        <taxon>Bacteria</taxon>
        <taxon>Bacillati</taxon>
        <taxon>Bacillota</taxon>
        <taxon>Bacilli</taxon>
        <taxon>Lactobacillales</taxon>
        <taxon>Enterococcaceae</taxon>
        <taxon>Enterococcus</taxon>
    </lineage>
</organism>
<dbReference type="AlphaFoldDB" id="A0A1L8RC66"/>
<dbReference type="InterPro" id="IPR013196">
    <property type="entry name" value="HTH_11"/>
</dbReference>
<evidence type="ECO:0000259" key="2">
    <source>
        <dbReference type="Pfam" id="PF02829"/>
    </source>
</evidence>
<proteinExistence type="predicted"/>
<dbReference type="SUPFAM" id="SSF75500">
    <property type="entry name" value="Putative transcriptional regulator TM1602, C-terminal domain"/>
    <property type="match status" value="1"/>
</dbReference>
<dbReference type="PANTHER" id="PTHR40068">
    <property type="entry name" value="TRANSCRIPTION REPRESSOR NIAR-RELATED"/>
    <property type="match status" value="1"/>
</dbReference>
<evidence type="ECO:0000313" key="4">
    <source>
        <dbReference type="EMBL" id="OJG17336.1"/>
    </source>
</evidence>
<feature type="binding site" evidence="1">
    <location>
        <position position="142"/>
    </location>
    <ligand>
        <name>Ni(2+)</name>
        <dbReference type="ChEBI" id="CHEBI:49786"/>
    </ligand>
</feature>
<dbReference type="Gene3D" id="3.30.1340.20">
    <property type="entry name" value="3H domain"/>
    <property type="match status" value="1"/>
</dbReference>
<accession>A0A1L8RC66</accession>
<keyword evidence="5" id="KW-1185">Reference proteome</keyword>
<evidence type="ECO:0000256" key="1">
    <source>
        <dbReference type="PIRSR" id="PIRSR037847-1"/>
    </source>
</evidence>
<evidence type="ECO:0000259" key="3">
    <source>
        <dbReference type="Pfam" id="PF08279"/>
    </source>
</evidence>
<dbReference type="InterPro" id="IPR035922">
    <property type="entry name" value="3H_dom_sf"/>
</dbReference>
<dbReference type="InterPro" id="IPR036390">
    <property type="entry name" value="WH_DNA-bd_sf"/>
</dbReference>
<dbReference type="InterPro" id="IPR004173">
    <property type="entry name" value="3H_domain"/>
</dbReference>